<dbReference type="PROSITE" id="PS50889">
    <property type="entry name" value="S4"/>
    <property type="match status" value="1"/>
</dbReference>
<dbReference type="GO" id="GO:0003735">
    <property type="term" value="F:structural constituent of ribosome"/>
    <property type="evidence" value="ECO:0007669"/>
    <property type="project" value="TreeGrafter"/>
</dbReference>
<accession>A0A010RQS0</accession>
<proteinExistence type="inferred from homology"/>
<reference evidence="9 10" key="1">
    <citation type="submission" date="2014-02" db="EMBL/GenBank/DDBJ databases">
        <title>The genome sequence of Colletotrichum fioriniae PJ7.</title>
        <authorList>
            <person name="Baroncelli R."/>
            <person name="Thon M.R."/>
        </authorList>
    </citation>
    <scope>NUCLEOTIDE SEQUENCE [LARGE SCALE GENOMIC DNA]</scope>
    <source>
        <strain evidence="9 10">PJ7</strain>
    </source>
</reference>
<dbReference type="HOGENOM" id="CLU_026386_1_0_1"/>
<dbReference type="Gene3D" id="3.10.290.10">
    <property type="entry name" value="RNA-binding S4 domain"/>
    <property type="match status" value="1"/>
</dbReference>
<keyword evidence="4" id="KW-0689">Ribosomal protein</keyword>
<dbReference type="GO" id="GO:0019843">
    <property type="term" value="F:rRNA binding"/>
    <property type="evidence" value="ECO:0007669"/>
    <property type="project" value="UniProtKB-KW"/>
</dbReference>
<sequence>MRGRKPRWYNLAKPKIRQSWNKYNLFNLATFKLKRNRTSRTFFQQKWTAKSMTRGYHGAHVKEAEWSRNFSRRLFSAVDMPPEYLAKHDGSEHSAGRGSGLHAEPGKQDHTPTAYHFSKLEEARQRREEGRYFSSLKADPQTEMLARPVRQMTPYMQMAFAPLERRLDVAIFRAMFASSTLQAKQFCTHGAVKVNGKVMRYGAYKLNPGDMFQVDVDNVLFATGRAKTPNHALWLAGKDYKSLNDAGKPNESTAEERASEQESGDAALEAAEADAAVEEADAAAESGEAATEAAEAAADGEEGSQLSEADKSKQLHKQLKSLVRSVKTFLSDKDDLKPSKKRQLRTFMAEAKRALSTSGRVTDDAVASLDHEGVMNNLTALLKDFKLEGNKVEAVVSPEAEAQEQVADHSKPTSAKEKAETEAVTDLISSKDVRNALSGLSKAEQSAFAELLRKNAENPIDESKPYWTPWQPRRYMAPFAFIPRYLEVNQNICAAVYLRHPVARRGLAEVPTPFTYETNQLAFNWYLRRG</sequence>
<dbReference type="InterPro" id="IPR022801">
    <property type="entry name" value="Ribosomal_uS4"/>
</dbReference>
<feature type="region of interest" description="Disordered" evidence="7">
    <location>
        <begin position="244"/>
        <end position="313"/>
    </location>
</feature>
<feature type="compositionally biased region" description="Basic and acidic residues" evidence="7">
    <location>
        <begin position="86"/>
        <end position="95"/>
    </location>
</feature>
<dbReference type="InterPro" id="IPR002942">
    <property type="entry name" value="S4_RNA-bd"/>
</dbReference>
<feature type="compositionally biased region" description="Acidic residues" evidence="7">
    <location>
        <begin position="271"/>
        <end position="282"/>
    </location>
</feature>
<dbReference type="Proteomes" id="UP000020467">
    <property type="component" value="Unassembled WGS sequence"/>
</dbReference>
<evidence type="ECO:0000256" key="1">
    <source>
        <dbReference type="ARBA" id="ARBA00007465"/>
    </source>
</evidence>
<organism evidence="9 10">
    <name type="scientific">Colletotrichum fioriniae PJ7</name>
    <dbReference type="NCBI Taxonomy" id="1445577"/>
    <lineage>
        <taxon>Eukaryota</taxon>
        <taxon>Fungi</taxon>
        <taxon>Dikarya</taxon>
        <taxon>Ascomycota</taxon>
        <taxon>Pezizomycotina</taxon>
        <taxon>Sordariomycetes</taxon>
        <taxon>Hypocreomycetidae</taxon>
        <taxon>Glomerellales</taxon>
        <taxon>Glomerellaceae</taxon>
        <taxon>Colletotrichum</taxon>
        <taxon>Colletotrichum acutatum species complex</taxon>
    </lineage>
</organism>
<dbReference type="PANTHER" id="PTHR11831:SF4">
    <property type="entry name" value="SMALL RIBOSOMAL SUBUNIT PROTEIN US4M"/>
    <property type="match status" value="1"/>
</dbReference>
<evidence type="ECO:0000256" key="2">
    <source>
        <dbReference type="ARBA" id="ARBA00022730"/>
    </source>
</evidence>
<dbReference type="SUPFAM" id="SSF55174">
    <property type="entry name" value="Alpha-L RNA-binding motif"/>
    <property type="match status" value="1"/>
</dbReference>
<evidence type="ECO:0000256" key="4">
    <source>
        <dbReference type="ARBA" id="ARBA00022980"/>
    </source>
</evidence>
<gene>
    <name evidence="9" type="ORF">CFIO01_09017</name>
</gene>
<dbReference type="AlphaFoldDB" id="A0A010RQS0"/>
<evidence type="ECO:0000256" key="7">
    <source>
        <dbReference type="SAM" id="MobiDB-lite"/>
    </source>
</evidence>
<dbReference type="GO" id="GO:0042274">
    <property type="term" value="P:ribosomal small subunit biogenesis"/>
    <property type="evidence" value="ECO:0007669"/>
    <property type="project" value="TreeGrafter"/>
</dbReference>
<dbReference type="GO" id="GO:0005763">
    <property type="term" value="C:mitochondrial small ribosomal subunit"/>
    <property type="evidence" value="ECO:0007669"/>
    <property type="project" value="TreeGrafter"/>
</dbReference>
<keyword evidence="10" id="KW-1185">Reference proteome</keyword>
<protein>
    <submittedName>
        <fullName evidence="9">S4 domain-containing protein</fullName>
    </submittedName>
</protein>
<keyword evidence="2" id="KW-0699">rRNA-binding</keyword>
<dbReference type="EMBL" id="JARH01000272">
    <property type="protein sequence ID" value="EXF82806.1"/>
    <property type="molecule type" value="Genomic_DNA"/>
</dbReference>
<dbReference type="Pfam" id="PF01479">
    <property type="entry name" value="S4"/>
    <property type="match status" value="1"/>
</dbReference>
<keyword evidence="3 6" id="KW-0694">RNA-binding</keyword>
<evidence type="ECO:0000313" key="10">
    <source>
        <dbReference type="Proteomes" id="UP000020467"/>
    </source>
</evidence>
<evidence type="ECO:0000256" key="5">
    <source>
        <dbReference type="ARBA" id="ARBA00023274"/>
    </source>
</evidence>
<feature type="compositionally biased region" description="Low complexity" evidence="7">
    <location>
        <begin position="283"/>
        <end position="297"/>
    </location>
</feature>
<feature type="region of interest" description="Disordered" evidence="7">
    <location>
        <begin position="86"/>
        <end position="112"/>
    </location>
</feature>
<dbReference type="KEGG" id="cfj:CFIO01_09017"/>
<dbReference type="InterPro" id="IPR036986">
    <property type="entry name" value="S4_RNA-bd_sf"/>
</dbReference>
<evidence type="ECO:0000259" key="8">
    <source>
        <dbReference type="SMART" id="SM00363"/>
    </source>
</evidence>
<dbReference type="CDD" id="cd00165">
    <property type="entry name" value="S4"/>
    <property type="match status" value="1"/>
</dbReference>
<comment type="similarity">
    <text evidence="1">Belongs to the universal ribosomal protein uS4 family.</text>
</comment>
<dbReference type="SMART" id="SM00363">
    <property type="entry name" value="S4"/>
    <property type="match status" value="1"/>
</dbReference>
<dbReference type="PANTHER" id="PTHR11831">
    <property type="entry name" value="30S 40S RIBOSOMAL PROTEIN"/>
    <property type="match status" value="1"/>
</dbReference>
<name>A0A010RQS0_9PEZI</name>
<comment type="caution">
    <text evidence="9">The sequence shown here is derived from an EMBL/GenBank/DDBJ whole genome shotgun (WGS) entry which is preliminary data.</text>
</comment>
<feature type="region of interest" description="Disordered" evidence="7">
    <location>
        <begin position="398"/>
        <end position="422"/>
    </location>
</feature>
<evidence type="ECO:0000313" key="9">
    <source>
        <dbReference type="EMBL" id="EXF82806.1"/>
    </source>
</evidence>
<feature type="compositionally biased region" description="Basic and acidic residues" evidence="7">
    <location>
        <begin position="406"/>
        <end position="421"/>
    </location>
</feature>
<dbReference type="OrthoDB" id="3356781at2759"/>
<keyword evidence="5" id="KW-0687">Ribonucleoprotein</keyword>
<dbReference type="STRING" id="1445577.A0A010RQS0"/>
<feature type="domain" description="RNA-binding S4" evidence="8">
    <location>
        <begin position="165"/>
        <end position="228"/>
    </location>
</feature>
<evidence type="ECO:0000256" key="6">
    <source>
        <dbReference type="PROSITE-ProRule" id="PRU00182"/>
    </source>
</evidence>
<evidence type="ECO:0000256" key="3">
    <source>
        <dbReference type="ARBA" id="ARBA00022884"/>
    </source>
</evidence>
<dbReference type="eggNOG" id="ENOG502QTS9">
    <property type="taxonomic scope" value="Eukaryota"/>
</dbReference>